<reference evidence="1 2" key="1">
    <citation type="submission" date="2019-06" db="EMBL/GenBank/DDBJ databases">
        <title>Draft genomes of female and male turbot (Scophthalmus maximus).</title>
        <authorList>
            <person name="Xu H."/>
            <person name="Xu X.-W."/>
            <person name="Shao C."/>
            <person name="Chen S."/>
        </authorList>
    </citation>
    <scope>NUCLEOTIDE SEQUENCE [LARGE SCALE GENOMIC DNA]</scope>
    <source>
        <strain evidence="1">Ysfricsl-2016a</strain>
        <tissue evidence="1">Blood</tissue>
    </source>
</reference>
<dbReference type="Proteomes" id="UP000438429">
    <property type="component" value="Unassembled WGS sequence"/>
</dbReference>
<accession>A0A6A4S560</accession>
<organism evidence="1 2">
    <name type="scientific">Scophthalmus maximus</name>
    <name type="common">Turbot</name>
    <name type="synonym">Psetta maxima</name>
    <dbReference type="NCBI Taxonomy" id="52904"/>
    <lineage>
        <taxon>Eukaryota</taxon>
        <taxon>Metazoa</taxon>
        <taxon>Chordata</taxon>
        <taxon>Craniata</taxon>
        <taxon>Vertebrata</taxon>
        <taxon>Euteleostomi</taxon>
        <taxon>Actinopterygii</taxon>
        <taxon>Neopterygii</taxon>
        <taxon>Teleostei</taxon>
        <taxon>Neoteleostei</taxon>
        <taxon>Acanthomorphata</taxon>
        <taxon>Carangaria</taxon>
        <taxon>Pleuronectiformes</taxon>
        <taxon>Pleuronectoidei</taxon>
        <taxon>Scophthalmidae</taxon>
        <taxon>Scophthalmus</taxon>
    </lineage>
</organism>
<comment type="caution">
    <text evidence="1">The sequence shown here is derived from an EMBL/GenBank/DDBJ whole genome shotgun (WGS) entry which is preliminary data.</text>
</comment>
<gene>
    <name evidence="1" type="ORF">F2P81_018608</name>
</gene>
<evidence type="ECO:0000313" key="1">
    <source>
        <dbReference type="EMBL" id="KAF0029503.1"/>
    </source>
</evidence>
<name>A0A6A4S560_SCOMX</name>
<dbReference type="EMBL" id="VEVO01000016">
    <property type="protein sequence ID" value="KAF0029503.1"/>
    <property type="molecule type" value="Genomic_DNA"/>
</dbReference>
<evidence type="ECO:0000313" key="2">
    <source>
        <dbReference type="Proteomes" id="UP000438429"/>
    </source>
</evidence>
<proteinExistence type="predicted"/>
<dbReference type="AlphaFoldDB" id="A0A6A4S560"/>
<sequence>MQPHTLGDTRVGEVGRVRVRTIRGLAVETREAEHSSTWWFVGECIQYSVRSASVSRTAGKRNVAPNPPARLSTQVATADMIEAPNQSDSIIDAMNPIWTQRSTISGFMATVFNS</sequence>
<protein>
    <submittedName>
        <fullName evidence="1">Uncharacterized protein</fullName>
    </submittedName>
</protein>